<accession>A0A6H1ZP18</accession>
<organism evidence="3">
    <name type="scientific">viral metagenome</name>
    <dbReference type="NCBI Taxonomy" id="1070528"/>
    <lineage>
        <taxon>unclassified sequences</taxon>
        <taxon>metagenomes</taxon>
        <taxon>organismal metagenomes</taxon>
    </lineage>
</organism>
<dbReference type="AlphaFoldDB" id="A0A6H1ZP18"/>
<keyword evidence="2" id="KW-1133">Transmembrane helix</keyword>
<keyword evidence="2" id="KW-0812">Transmembrane</keyword>
<evidence type="ECO:0000256" key="1">
    <source>
        <dbReference type="SAM" id="Coils"/>
    </source>
</evidence>
<protein>
    <submittedName>
        <fullName evidence="3">Uncharacterized protein</fullName>
    </submittedName>
</protein>
<gene>
    <name evidence="3" type="ORF">TM448A01423_0013</name>
</gene>
<dbReference type="EMBL" id="MT144148">
    <property type="protein sequence ID" value="QJA49673.1"/>
    <property type="molecule type" value="Genomic_DNA"/>
</dbReference>
<keyword evidence="2" id="KW-0472">Membrane</keyword>
<feature type="coiled-coil region" evidence="1">
    <location>
        <begin position="441"/>
        <end position="510"/>
    </location>
</feature>
<feature type="transmembrane region" description="Helical" evidence="2">
    <location>
        <begin position="83"/>
        <end position="101"/>
    </location>
</feature>
<evidence type="ECO:0000313" key="3">
    <source>
        <dbReference type="EMBL" id="QJA49673.1"/>
    </source>
</evidence>
<name>A0A6H1ZP18_9ZZZZ</name>
<keyword evidence="1" id="KW-0175">Coiled coil</keyword>
<reference evidence="3" key="1">
    <citation type="submission" date="2020-03" db="EMBL/GenBank/DDBJ databases">
        <title>The deep terrestrial virosphere.</title>
        <authorList>
            <person name="Holmfeldt K."/>
            <person name="Nilsson E."/>
            <person name="Simone D."/>
            <person name="Lopez-Fernandez M."/>
            <person name="Wu X."/>
            <person name="de Brujin I."/>
            <person name="Lundin D."/>
            <person name="Andersson A."/>
            <person name="Bertilsson S."/>
            <person name="Dopson M."/>
        </authorList>
    </citation>
    <scope>NUCLEOTIDE SEQUENCE</scope>
    <source>
        <strain evidence="3">TM448A01423</strain>
    </source>
</reference>
<evidence type="ECO:0000256" key="2">
    <source>
        <dbReference type="SAM" id="Phobius"/>
    </source>
</evidence>
<sequence length="516" mass="59046">MTPADRFKSWIDSLALYWGDRLKGWAGSFISKGVLWFTEALEPTMIARMRVGAQKLIDDPLLPQDVRDRIAASLQPGNIMEVIHTYIIMTIGIIGVLFSSAQPLGRLLMYRQEKLVESYRVDPGTVINLMRRFAGKYPWTADDLKEQGISDDRLKALLDATLFFPSPQDLITWEAKEVFEPDAIAKYGLADEFELLDLSLFAKAGVTPEQAKNYWIAHWEHASFNQVVEMLRRGLITDQDMYDWFRLVEVPPYWRDKLTEIAWEVPTRVDVRRFYDLKTIDEARLREIYTAMGYKGKNLEDYVLWTKIYVELPDLIARWKNGWITLDQARSRLVELGMTPEAANELVQTKVKVEQAEPVIEGKQLTKTEIYKAVNKELISVDEGLELIMDLDYSGPVAWLLLESNVSALAGSPETFAEFKALTENYRRAAGLEVKTMPEELKQAAAQVLKLDNDVKRLAAEIRHYEDQIIGVAPEPADIVLERDARKAELANAELSLAEAKTRYETLLARWRHSGQ</sequence>
<proteinExistence type="predicted"/>